<proteinExistence type="predicted"/>
<feature type="compositionally biased region" description="Basic and acidic residues" evidence="2">
    <location>
        <begin position="319"/>
        <end position="331"/>
    </location>
</feature>
<dbReference type="InterPro" id="IPR002104">
    <property type="entry name" value="Integrase_catalytic"/>
</dbReference>
<evidence type="ECO:0000313" key="5">
    <source>
        <dbReference type="Proteomes" id="UP001500466"/>
    </source>
</evidence>
<dbReference type="SUPFAM" id="SSF56349">
    <property type="entry name" value="DNA breaking-rejoining enzymes"/>
    <property type="match status" value="1"/>
</dbReference>
<evidence type="ECO:0000256" key="1">
    <source>
        <dbReference type="ARBA" id="ARBA00023172"/>
    </source>
</evidence>
<gene>
    <name evidence="4" type="ORF">GCM10023205_83600</name>
</gene>
<comment type="caution">
    <text evidence="4">The sequence shown here is derived from an EMBL/GenBank/DDBJ whole genome shotgun (WGS) entry which is preliminary data.</text>
</comment>
<feature type="region of interest" description="Disordered" evidence="2">
    <location>
        <begin position="312"/>
        <end position="331"/>
    </location>
</feature>
<dbReference type="PANTHER" id="PTHR30349">
    <property type="entry name" value="PHAGE INTEGRASE-RELATED"/>
    <property type="match status" value="1"/>
</dbReference>
<dbReference type="PROSITE" id="PS51898">
    <property type="entry name" value="TYR_RECOMBINASE"/>
    <property type="match status" value="1"/>
</dbReference>
<dbReference type="Proteomes" id="UP001500466">
    <property type="component" value="Unassembled WGS sequence"/>
</dbReference>
<dbReference type="InterPro" id="IPR011010">
    <property type="entry name" value="DNA_brk_join_enz"/>
</dbReference>
<keyword evidence="1" id="KW-0233">DNA recombination</keyword>
<evidence type="ECO:0000259" key="3">
    <source>
        <dbReference type="PROSITE" id="PS51898"/>
    </source>
</evidence>
<accession>A0ABP9IIW5</accession>
<reference evidence="5" key="1">
    <citation type="journal article" date="2019" name="Int. J. Syst. Evol. Microbiol.">
        <title>The Global Catalogue of Microorganisms (GCM) 10K type strain sequencing project: providing services to taxonomists for standard genome sequencing and annotation.</title>
        <authorList>
            <consortium name="The Broad Institute Genomics Platform"/>
            <consortium name="The Broad Institute Genome Sequencing Center for Infectious Disease"/>
            <person name="Wu L."/>
            <person name="Ma J."/>
        </authorList>
    </citation>
    <scope>NUCLEOTIDE SEQUENCE [LARGE SCALE GENOMIC DNA]</scope>
    <source>
        <strain evidence="5">JCM 17986</strain>
    </source>
</reference>
<dbReference type="PANTHER" id="PTHR30349:SF64">
    <property type="entry name" value="PROPHAGE INTEGRASE INTD-RELATED"/>
    <property type="match status" value="1"/>
</dbReference>
<evidence type="ECO:0000313" key="4">
    <source>
        <dbReference type="EMBL" id="GAA4997485.1"/>
    </source>
</evidence>
<dbReference type="RefSeq" id="WP_345681139.1">
    <property type="nucleotide sequence ID" value="NZ_BAABHS010000069.1"/>
</dbReference>
<sequence>MKSYKVKIWAIRKNTTSKRPSYQVRWSVDGREFSAVYGTKALAESHRADLVKATRNGEGFDTETGLPDSLMPKPKAVTWYEFAALYVDMKWKDAAAKSRDGMTDALATVLPSLAEEQPTRPSDRVLRRALRYFYLAPASREPGETREVPSDVAKALAWLTKASLPVAAIADPIHGRAALDAITRKLDGTRAGTEMIRRKRAVLANVIGYAIERGELAENPLPKIRWTMPKTVQRLDRRRVANPRQLEELLTAVSYVGGYKRARGRRLVAFFACLYYATMRPAEVVNLKESGCHLPETGWGSLTIEKTKPLAGKQWTDSGESHDDRGLKQRAEGETRVIPIPPVLVAYLRAHLDEFGTATDGRVFGNERGGLVGSSTYDRVWHEARMYALTEPQRESLLAQRPYDLRHAGISFGLRATRDPARIAERAGHSVEVMMTRYSWVLDEHDASANKVMDDALRAYGTDNAPDPQSDG</sequence>
<dbReference type="EMBL" id="BAABHS010000069">
    <property type="protein sequence ID" value="GAA4997485.1"/>
    <property type="molecule type" value="Genomic_DNA"/>
</dbReference>
<dbReference type="InterPro" id="IPR050090">
    <property type="entry name" value="Tyrosine_recombinase_XerCD"/>
</dbReference>
<name>A0ABP9IIW5_9ACTN</name>
<feature type="domain" description="Tyr recombinase" evidence="3">
    <location>
        <begin position="236"/>
        <end position="451"/>
    </location>
</feature>
<organism evidence="4 5">
    <name type="scientific">Yinghuangia aomiensis</name>
    <dbReference type="NCBI Taxonomy" id="676205"/>
    <lineage>
        <taxon>Bacteria</taxon>
        <taxon>Bacillati</taxon>
        <taxon>Actinomycetota</taxon>
        <taxon>Actinomycetes</taxon>
        <taxon>Kitasatosporales</taxon>
        <taxon>Streptomycetaceae</taxon>
        <taxon>Yinghuangia</taxon>
    </lineage>
</organism>
<dbReference type="Gene3D" id="1.10.443.10">
    <property type="entry name" value="Intergrase catalytic core"/>
    <property type="match status" value="1"/>
</dbReference>
<dbReference type="InterPro" id="IPR013762">
    <property type="entry name" value="Integrase-like_cat_sf"/>
</dbReference>
<protein>
    <submittedName>
        <fullName evidence="4">Tyrosine-type recombinase/integrase</fullName>
    </submittedName>
</protein>
<keyword evidence="5" id="KW-1185">Reference proteome</keyword>
<evidence type="ECO:0000256" key="2">
    <source>
        <dbReference type="SAM" id="MobiDB-lite"/>
    </source>
</evidence>